<dbReference type="EMBL" id="GGEC01069178">
    <property type="protein sequence ID" value="MBX49662.1"/>
    <property type="molecule type" value="Transcribed_RNA"/>
</dbReference>
<evidence type="ECO:0000256" key="1">
    <source>
        <dbReference type="SAM" id="Phobius"/>
    </source>
</evidence>
<proteinExistence type="predicted"/>
<accession>A0A2P2P4K2</accession>
<feature type="transmembrane region" description="Helical" evidence="1">
    <location>
        <begin position="12"/>
        <end position="36"/>
    </location>
</feature>
<name>A0A2P2P4K2_RHIMU</name>
<organism evidence="2">
    <name type="scientific">Rhizophora mucronata</name>
    <name type="common">Asiatic mangrove</name>
    <dbReference type="NCBI Taxonomy" id="61149"/>
    <lineage>
        <taxon>Eukaryota</taxon>
        <taxon>Viridiplantae</taxon>
        <taxon>Streptophyta</taxon>
        <taxon>Embryophyta</taxon>
        <taxon>Tracheophyta</taxon>
        <taxon>Spermatophyta</taxon>
        <taxon>Magnoliopsida</taxon>
        <taxon>eudicotyledons</taxon>
        <taxon>Gunneridae</taxon>
        <taxon>Pentapetalae</taxon>
        <taxon>rosids</taxon>
        <taxon>fabids</taxon>
        <taxon>Malpighiales</taxon>
        <taxon>Rhizophoraceae</taxon>
        <taxon>Rhizophora</taxon>
    </lineage>
</organism>
<dbReference type="AlphaFoldDB" id="A0A2P2P4K2"/>
<keyword evidence="1" id="KW-1133">Transmembrane helix</keyword>
<sequence length="39" mass="4450">MTDKIKIIGPSFLIFASYLRLIVTFLENLSPILLVFHAD</sequence>
<reference evidence="2" key="1">
    <citation type="submission" date="2018-02" db="EMBL/GenBank/DDBJ databases">
        <title>Rhizophora mucronata_Transcriptome.</title>
        <authorList>
            <person name="Meera S.P."/>
            <person name="Sreeshan A."/>
            <person name="Augustine A."/>
        </authorList>
    </citation>
    <scope>NUCLEOTIDE SEQUENCE</scope>
    <source>
        <tissue evidence="2">Leaf</tissue>
    </source>
</reference>
<protein>
    <submittedName>
        <fullName evidence="2">Uncharacterized protein</fullName>
    </submittedName>
</protein>
<keyword evidence="1" id="KW-0472">Membrane</keyword>
<keyword evidence="1" id="KW-0812">Transmembrane</keyword>
<evidence type="ECO:0000313" key="2">
    <source>
        <dbReference type="EMBL" id="MBX49662.1"/>
    </source>
</evidence>